<gene>
    <name evidence="1" type="ORF">GCM10014713_19310</name>
</gene>
<name>A0A918H0F5_9ACTN</name>
<keyword evidence="2" id="KW-1185">Reference proteome</keyword>
<comment type="caution">
    <text evidence="1">The sequence shown here is derived from an EMBL/GenBank/DDBJ whole genome shotgun (WGS) entry which is preliminary data.</text>
</comment>
<evidence type="ECO:0000313" key="1">
    <source>
        <dbReference type="EMBL" id="GGT26338.1"/>
    </source>
</evidence>
<protein>
    <submittedName>
        <fullName evidence="1">Uncharacterized protein</fullName>
    </submittedName>
</protein>
<dbReference type="EMBL" id="BMQQ01000005">
    <property type="protein sequence ID" value="GGT26338.1"/>
    <property type="molecule type" value="Genomic_DNA"/>
</dbReference>
<organism evidence="1 2">
    <name type="scientific">Streptomyces purpureus</name>
    <dbReference type="NCBI Taxonomy" id="1951"/>
    <lineage>
        <taxon>Bacteria</taxon>
        <taxon>Bacillati</taxon>
        <taxon>Actinomycetota</taxon>
        <taxon>Actinomycetes</taxon>
        <taxon>Kitasatosporales</taxon>
        <taxon>Streptomycetaceae</taxon>
        <taxon>Streptomyces</taxon>
    </lineage>
</organism>
<dbReference type="AlphaFoldDB" id="A0A918H0F5"/>
<reference evidence="1" key="1">
    <citation type="journal article" date="2014" name="Int. J. Syst. Evol. Microbiol.">
        <title>Complete genome sequence of Corynebacterium casei LMG S-19264T (=DSM 44701T), isolated from a smear-ripened cheese.</title>
        <authorList>
            <consortium name="US DOE Joint Genome Institute (JGI-PGF)"/>
            <person name="Walter F."/>
            <person name="Albersmeier A."/>
            <person name="Kalinowski J."/>
            <person name="Ruckert C."/>
        </authorList>
    </citation>
    <scope>NUCLEOTIDE SEQUENCE</scope>
    <source>
        <strain evidence="1">JCM 3172</strain>
    </source>
</reference>
<evidence type="ECO:0000313" key="2">
    <source>
        <dbReference type="Proteomes" id="UP000619486"/>
    </source>
</evidence>
<proteinExistence type="predicted"/>
<reference evidence="1" key="2">
    <citation type="submission" date="2020-09" db="EMBL/GenBank/DDBJ databases">
        <authorList>
            <person name="Sun Q."/>
            <person name="Ohkuma M."/>
        </authorList>
    </citation>
    <scope>NUCLEOTIDE SEQUENCE</scope>
    <source>
        <strain evidence="1">JCM 3172</strain>
    </source>
</reference>
<dbReference type="Proteomes" id="UP000619486">
    <property type="component" value="Unassembled WGS sequence"/>
</dbReference>
<sequence>MSTWLIISEETGTADAEGSHRRVKVVRTLHGNKTREQALVELRRVAKNHVPDSLRSTSILVGRDSDGSFWVLPKNGRGHASCNLRLIEQIRP</sequence>
<accession>A0A918H0F5</accession>